<dbReference type="InterPro" id="IPR007433">
    <property type="entry name" value="DUF481"/>
</dbReference>
<comment type="caution">
    <text evidence="1">The sequence shown here is derived from an EMBL/GenBank/DDBJ whole genome shotgun (WGS) entry which is preliminary data.</text>
</comment>
<dbReference type="RefSeq" id="WP_284053085.1">
    <property type="nucleotide sequence ID" value="NZ_JAGRQC010000001.1"/>
</dbReference>
<name>A0A8T4ID83_9SPHN</name>
<keyword evidence="2" id="KW-1185">Reference proteome</keyword>
<sequence>MRSLLLLPAAFLLLANSEPQEIPDDVPPTIAAMLRDAMKSGREGDVATIVKYARKAAPDVSKEIAEIASDWTRARREAATRRLQHSDFFELVEGKAELGGLITTGNTHIVGVTGTVDVKREGYKWRHKLHLMADYQESSGVESREHYLAAYEPNYKINDRAYIYGALQYESDKFLGYYDRYSFSSGAGYSVIKDPNMTLDLELGPAYRNTNFTDATVESNFAGRGSLAFKWKLSPMLTFRQDASAYLQAANSTATSKSAISARLFGPVSGQLSYQVQYESRPPAGRVSTDTTSRASLVYDF</sequence>
<dbReference type="Pfam" id="PF04338">
    <property type="entry name" value="DUF481"/>
    <property type="match status" value="1"/>
</dbReference>
<reference evidence="1" key="1">
    <citation type="submission" date="2021-04" db="EMBL/GenBank/DDBJ databases">
        <title>Ouciella asimina sp. nov., isolated from the surface seawater in the hydrothermal field of Okinawa Trough.</title>
        <authorList>
            <person name="Shuang W."/>
        </authorList>
    </citation>
    <scope>NUCLEOTIDE SEQUENCE</scope>
    <source>
        <strain evidence="1">LXI357</strain>
    </source>
</reference>
<evidence type="ECO:0000313" key="2">
    <source>
        <dbReference type="Proteomes" id="UP000676996"/>
    </source>
</evidence>
<gene>
    <name evidence="1" type="ORF">J7S20_04810</name>
</gene>
<protein>
    <submittedName>
        <fullName evidence="1">DUF481 domain-containing protein</fullName>
    </submittedName>
</protein>
<evidence type="ECO:0000313" key="1">
    <source>
        <dbReference type="EMBL" id="MBR0551824.1"/>
    </source>
</evidence>
<dbReference type="Proteomes" id="UP000676996">
    <property type="component" value="Unassembled WGS sequence"/>
</dbReference>
<dbReference type="AlphaFoldDB" id="A0A8T4ID83"/>
<proteinExistence type="predicted"/>
<organism evidence="1 2">
    <name type="scientific">Stakelama marina</name>
    <dbReference type="NCBI Taxonomy" id="2826939"/>
    <lineage>
        <taxon>Bacteria</taxon>
        <taxon>Pseudomonadati</taxon>
        <taxon>Pseudomonadota</taxon>
        <taxon>Alphaproteobacteria</taxon>
        <taxon>Sphingomonadales</taxon>
        <taxon>Sphingomonadaceae</taxon>
        <taxon>Stakelama</taxon>
    </lineage>
</organism>
<dbReference type="EMBL" id="JAGRQC010000001">
    <property type="protein sequence ID" value="MBR0551824.1"/>
    <property type="molecule type" value="Genomic_DNA"/>
</dbReference>
<accession>A0A8T4ID83</accession>